<dbReference type="SUPFAM" id="SSF55874">
    <property type="entry name" value="ATPase domain of HSP90 chaperone/DNA topoisomerase II/histidine kinase"/>
    <property type="match status" value="1"/>
</dbReference>
<keyword evidence="3" id="KW-0808">Transferase</keyword>
<dbReference type="InterPro" id="IPR036890">
    <property type="entry name" value="HATPase_C_sf"/>
</dbReference>
<gene>
    <name evidence="3" type="ORF">F5984_13825</name>
</gene>
<evidence type="ECO:0000313" key="4">
    <source>
        <dbReference type="Proteomes" id="UP000488299"/>
    </source>
</evidence>
<dbReference type="EMBL" id="WELI01000005">
    <property type="protein sequence ID" value="KAB7730246.1"/>
    <property type="molecule type" value="Genomic_DNA"/>
</dbReference>
<evidence type="ECO:0000259" key="2">
    <source>
        <dbReference type="Pfam" id="PF06580"/>
    </source>
</evidence>
<keyword evidence="1" id="KW-0812">Transmembrane</keyword>
<dbReference type="Proteomes" id="UP000488299">
    <property type="component" value="Unassembled WGS sequence"/>
</dbReference>
<dbReference type="RefSeq" id="WP_152124843.1">
    <property type="nucleotide sequence ID" value="NZ_WELI01000005.1"/>
</dbReference>
<feature type="transmembrane region" description="Helical" evidence="1">
    <location>
        <begin position="38"/>
        <end position="59"/>
    </location>
</feature>
<feature type="transmembrane region" description="Helical" evidence="1">
    <location>
        <begin position="12"/>
        <end position="32"/>
    </location>
</feature>
<organism evidence="3 4">
    <name type="scientific">Rudanella paleaurantiibacter</name>
    <dbReference type="NCBI Taxonomy" id="2614655"/>
    <lineage>
        <taxon>Bacteria</taxon>
        <taxon>Pseudomonadati</taxon>
        <taxon>Bacteroidota</taxon>
        <taxon>Cytophagia</taxon>
        <taxon>Cytophagales</taxon>
        <taxon>Cytophagaceae</taxon>
        <taxon>Rudanella</taxon>
    </lineage>
</organism>
<dbReference type="Gene3D" id="3.30.565.10">
    <property type="entry name" value="Histidine kinase-like ATPase, C-terminal domain"/>
    <property type="match status" value="1"/>
</dbReference>
<comment type="caution">
    <text evidence="3">The sequence shown here is derived from an EMBL/GenBank/DDBJ whole genome shotgun (WGS) entry which is preliminary data.</text>
</comment>
<name>A0A7J5TYM2_9BACT</name>
<feature type="transmembrane region" description="Helical" evidence="1">
    <location>
        <begin position="125"/>
        <end position="145"/>
    </location>
</feature>
<evidence type="ECO:0000313" key="3">
    <source>
        <dbReference type="EMBL" id="KAB7730246.1"/>
    </source>
</evidence>
<dbReference type="InterPro" id="IPR010559">
    <property type="entry name" value="Sig_transdc_His_kin_internal"/>
</dbReference>
<protein>
    <submittedName>
        <fullName evidence="3">Sensor histidine kinase</fullName>
    </submittedName>
</protein>
<dbReference type="AlphaFoldDB" id="A0A7J5TYM2"/>
<keyword evidence="4" id="KW-1185">Reference proteome</keyword>
<reference evidence="3 4" key="1">
    <citation type="submission" date="2019-10" db="EMBL/GenBank/DDBJ databases">
        <title>Rudanella paleaurantiibacter sp. nov., isolated from sludge.</title>
        <authorList>
            <person name="Xu S.Q."/>
        </authorList>
    </citation>
    <scope>NUCLEOTIDE SEQUENCE [LARGE SCALE GENOMIC DNA]</scope>
    <source>
        <strain evidence="3 4">HX-22-17</strain>
    </source>
</reference>
<feature type="domain" description="Signal transduction histidine kinase internal region" evidence="2">
    <location>
        <begin position="166"/>
        <end position="243"/>
    </location>
</feature>
<dbReference type="PANTHER" id="PTHR34220:SF7">
    <property type="entry name" value="SENSOR HISTIDINE KINASE YPDA"/>
    <property type="match status" value="1"/>
</dbReference>
<feature type="transmembrane region" description="Helical" evidence="1">
    <location>
        <begin position="75"/>
        <end position="95"/>
    </location>
</feature>
<proteinExistence type="predicted"/>
<sequence length="357" mass="40925">MSAKIMRHYVPVLIHILGWGLLVFIFLLYQPLTTDVDWPVLFWVKQGLLCSLLIGAFYLNSEVLTPRLLLRDRTGLYMGTLAVVIMAILAAIWAFESYFDLPGLIHRAFHPNETTPPPVRSGKRFQFTLLSTLFILGISTSITAVRTWQRDAQLRQDLEQAKISSELLFLKTQINPHFFFNTLNNIYALTLIDVVKAREALHRLSRMMRYVLYENPNGSGQISQEIAFVQDYIELMQLRLTDKVTVRFTQPTPLRDASIPTMLLLPFVENAFKHGVSALLPSRIEIDITQPDHQLRMQVRNTVFPEKNPAASLEAGSGIGLNNTRRRLDLLYPNQYHLDTHLDADHQEYVVDLVLKV</sequence>
<evidence type="ECO:0000256" key="1">
    <source>
        <dbReference type="SAM" id="Phobius"/>
    </source>
</evidence>
<dbReference type="Pfam" id="PF06580">
    <property type="entry name" value="His_kinase"/>
    <property type="match status" value="1"/>
</dbReference>
<keyword evidence="1" id="KW-0472">Membrane</keyword>
<dbReference type="GO" id="GO:0016020">
    <property type="term" value="C:membrane"/>
    <property type="evidence" value="ECO:0007669"/>
    <property type="project" value="InterPro"/>
</dbReference>
<keyword evidence="1" id="KW-1133">Transmembrane helix</keyword>
<dbReference type="PANTHER" id="PTHR34220">
    <property type="entry name" value="SENSOR HISTIDINE KINASE YPDA"/>
    <property type="match status" value="1"/>
</dbReference>
<keyword evidence="3" id="KW-0418">Kinase</keyword>
<accession>A0A7J5TYM2</accession>
<dbReference type="InterPro" id="IPR050640">
    <property type="entry name" value="Bact_2-comp_sensor_kinase"/>
</dbReference>
<dbReference type="GO" id="GO:0000155">
    <property type="term" value="F:phosphorelay sensor kinase activity"/>
    <property type="evidence" value="ECO:0007669"/>
    <property type="project" value="InterPro"/>
</dbReference>